<dbReference type="FunFam" id="1.20.58.530:FF:000001">
    <property type="entry name" value="Myosin heavy chain"/>
    <property type="match status" value="1"/>
</dbReference>
<dbReference type="InterPro" id="IPR036961">
    <property type="entry name" value="Kinesin_motor_dom_sf"/>
</dbReference>
<dbReference type="InterPro" id="IPR008989">
    <property type="entry name" value="Myosin_S1_N"/>
</dbReference>
<evidence type="ECO:0000256" key="1">
    <source>
        <dbReference type="ARBA" id="ARBA00008314"/>
    </source>
</evidence>
<evidence type="ECO:0000256" key="11">
    <source>
        <dbReference type="SAM" id="MobiDB-lite"/>
    </source>
</evidence>
<accession>A0A9P5LBV8</accession>
<dbReference type="InterPro" id="IPR027417">
    <property type="entry name" value="P-loop_NTPase"/>
</dbReference>
<dbReference type="Gene3D" id="2.30.30.360">
    <property type="entry name" value="Myosin S1 fragment, N-terminal"/>
    <property type="match status" value="1"/>
</dbReference>
<evidence type="ECO:0000256" key="6">
    <source>
        <dbReference type="ARBA" id="ARBA00023175"/>
    </source>
</evidence>
<evidence type="ECO:0000259" key="13">
    <source>
        <dbReference type="PROSITE" id="PS51844"/>
    </source>
</evidence>
<evidence type="ECO:0000256" key="10">
    <source>
        <dbReference type="SAM" id="Coils"/>
    </source>
</evidence>
<feature type="coiled-coil region" evidence="10">
    <location>
        <begin position="1703"/>
        <end position="1730"/>
    </location>
</feature>
<keyword evidence="3 9" id="KW-0067">ATP-binding</keyword>
<dbReference type="PANTHER" id="PTHR13140">
    <property type="entry name" value="MYOSIN"/>
    <property type="match status" value="1"/>
</dbReference>
<organism evidence="14 15">
    <name type="scientific">Cylindrodendrum hubeiense</name>
    <dbReference type="NCBI Taxonomy" id="595255"/>
    <lineage>
        <taxon>Eukaryota</taxon>
        <taxon>Fungi</taxon>
        <taxon>Dikarya</taxon>
        <taxon>Ascomycota</taxon>
        <taxon>Pezizomycotina</taxon>
        <taxon>Sordariomycetes</taxon>
        <taxon>Hypocreomycetidae</taxon>
        <taxon>Hypocreales</taxon>
        <taxon>Nectriaceae</taxon>
        <taxon>Cylindrodendrum</taxon>
    </lineage>
</organism>
<dbReference type="Gene3D" id="3.40.850.10">
    <property type="entry name" value="Kinesin motor domain"/>
    <property type="match status" value="1"/>
</dbReference>
<dbReference type="Proteomes" id="UP000722485">
    <property type="component" value="Unassembled WGS sequence"/>
</dbReference>
<dbReference type="InterPro" id="IPR004009">
    <property type="entry name" value="SH3_Myosin"/>
</dbReference>
<dbReference type="PRINTS" id="PR00193">
    <property type="entry name" value="MYOSINHEAVY"/>
</dbReference>
<feature type="coiled-coil region" evidence="10">
    <location>
        <begin position="1892"/>
        <end position="2046"/>
    </location>
</feature>
<proteinExistence type="inferred from homology"/>
<dbReference type="GO" id="GO:0120104">
    <property type="term" value="C:mitotic actomyosin contractile ring, proximal layer"/>
    <property type="evidence" value="ECO:0007669"/>
    <property type="project" value="UniProtKB-ARBA"/>
</dbReference>
<feature type="coiled-coil region" evidence="10">
    <location>
        <begin position="1829"/>
        <end position="1856"/>
    </location>
</feature>
<dbReference type="SUPFAM" id="SSF57997">
    <property type="entry name" value="Tropomyosin"/>
    <property type="match status" value="1"/>
</dbReference>
<evidence type="ECO:0000313" key="14">
    <source>
        <dbReference type="EMBL" id="KAF7544664.1"/>
    </source>
</evidence>
<feature type="compositionally biased region" description="Polar residues" evidence="11">
    <location>
        <begin position="1"/>
        <end position="20"/>
    </location>
</feature>
<feature type="region of interest" description="Disordered" evidence="11">
    <location>
        <begin position="1"/>
        <end position="98"/>
    </location>
</feature>
<dbReference type="InterPro" id="IPR001609">
    <property type="entry name" value="Myosin_head_motor_dom-like"/>
</dbReference>
<dbReference type="GO" id="GO:0005524">
    <property type="term" value="F:ATP binding"/>
    <property type="evidence" value="ECO:0007669"/>
    <property type="project" value="UniProtKB-UniRule"/>
</dbReference>
<protein>
    <submittedName>
        <fullName evidence="14">Uncharacterized protein</fullName>
    </submittedName>
</protein>
<dbReference type="GO" id="GO:0000146">
    <property type="term" value="F:microfilament motor activity"/>
    <property type="evidence" value="ECO:0007669"/>
    <property type="project" value="TreeGrafter"/>
</dbReference>
<evidence type="ECO:0000256" key="4">
    <source>
        <dbReference type="ARBA" id="ARBA00023054"/>
    </source>
</evidence>
<evidence type="ECO:0000256" key="8">
    <source>
        <dbReference type="ARBA" id="ARBA00064372"/>
    </source>
</evidence>
<dbReference type="GO" id="GO:0007015">
    <property type="term" value="P:actin filament organization"/>
    <property type="evidence" value="ECO:0007669"/>
    <property type="project" value="TreeGrafter"/>
</dbReference>
<dbReference type="GO" id="GO:1903475">
    <property type="term" value="P:mitotic actomyosin contractile ring assembly"/>
    <property type="evidence" value="ECO:0007669"/>
    <property type="project" value="UniProtKB-ARBA"/>
</dbReference>
<feature type="region of interest" description="Disordered" evidence="11">
    <location>
        <begin position="1174"/>
        <end position="1196"/>
    </location>
</feature>
<keyword evidence="15" id="KW-1185">Reference proteome</keyword>
<feature type="compositionally biased region" description="Basic and acidic residues" evidence="11">
    <location>
        <begin position="2249"/>
        <end position="2262"/>
    </location>
</feature>
<feature type="region of interest" description="Disordered" evidence="11">
    <location>
        <begin position="2243"/>
        <end position="2262"/>
    </location>
</feature>
<dbReference type="GO" id="GO:0016459">
    <property type="term" value="C:myosin complex"/>
    <property type="evidence" value="ECO:0007669"/>
    <property type="project" value="UniProtKB-KW"/>
</dbReference>
<reference evidence="14" key="1">
    <citation type="submission" date="2020-03" db="EMBL/GenBank/DDBJ databases">
        <title>Draft Genome Sequence of Cylindrodendrum hubeiense.</title>
        <authorList>
            <person name="Buettner E."/>
            <person name="Kellner H."/>
        </authorList>
    </citation>
    <scope>NUCLEOTIDE SEQUENCE</scope>
    <source>
        <strain evidence="14">IHI 201604</strain>
    </source>
</reference>
<feature type="compositionally biased region" description="Basic and acidic residues" evidence="11">
    <location>
        <begin position="88"/>
        <end position="98"/>
    </location>
</feature>
<dbReference type="Gene3D" id="4.10.270.10">
    <property type="entry name" value="Myosin, subunit A"/>
    <property type="match status" value="1"/>
</dbReference>
<evidence type="ECO:0000313" key="15">
    <source>
        <dbReference type="Proteomes" id="UP000722485"/>
    </source>
</evidence>
<feature type="region of interest" description="Disordered" evidence="11">
    <location>
        <begin position="1652"/>
        <end position="1671"/>
    </location>
</feature>
<dbReference type="PROSITE" id="PS51456">
    <property type="entry name" value="MYOSIN_MOTOR"/>
    <property type="match status" value="1"/>
</dbReference>
<feature type="binding site" evidence="9">
    <location>
        <begin position="256"/>
        <end position="263"/>
    </location>
    <ligand>
        <name>ATP</name>
        <dbReference type="ChEBI" id="CHEBI:30616"/>
    </ligand>
</feature>
<dbReference type="Pfam" id="PF24319">
    <property type="entry name" value="DUF7491"/>
    <property type="match status" value="1"/>
</dbReference>
<feature type="coiled-coil region" evidence="10">
    <location>
        <begin position="1451"/>
        <end position="1513"/>
    </location>
</feature>
<feature type="compositionally biased region" description="Polar residues" evidence="11">
    <location>
        <begin position="41"/>
        <end position="54"/>
    </location>
</feature>
<dbReference type="CDD" id="cd01377">
    <property type="entry name" value="MYSc_class_II"/>
    <property type="match status" value="1"/>
</dbReference>
<keyword evidence="2 9" id="KW-0547">Nucleotide-binding</keyword>
<name>A0A9P5LBV8_9HYPO</name>
<evidence type="ECO:0000256" key="9">
    <source>
        <dbReference type="PROSITE-ProRule" id="PRU00782"/>
    </source>
</evidence>
<keyword evidence="5 9" id="KW-0518">Myosin</keyword>
<dbReference type="InterPro" id="IPR055914">
    <property type="entry name" value="DUF7491"/>
</dbReference>
<dbReference type="FunFam" id="3.40.850.10:FF:000101">
    <property type="entry name" value="Slow myosin heavy chain 2"/>
    <property type="match status" value="1"/>
</dbReference>
<dbReference type="OrthoDB" id="6108017at2759"/>
<dbReference type="SUPFAM" id="SSF52540">
    <property type="entry name" value="P-loop containing nucleoside triphosphate hydrolases"/>
    <property type="match status" value="1"/>
</dbReference>
<dbReference type="Gene3D" id="1.10.10.820">
    <property type="match status" value="1"/>
</dbReference>
<dbReference type="Gene3D" id="1.20.120.720">
    <property type="entry name" value="Myosin VI head, motor domain, U50 subdomain"/>
    <property type="match status" value="1"/>
</dbReference>
<dbReference type="PROSITE" id="PS50096">
    <property type="entry name" value="IQ"/>
    <property type="match status" value="1"/>
</dbReference>
<dbReference type="Gene3D" id="1.20.5.170">
    <property type="match status" value="1"/>
</dbReference>
<comment type="caution">
    <text evidence="14">The sequence shown here is derived from an EMBL/GenBank/DDBJ whole genome shotgun (WGS) entry which is preliminary data.</text>
</comment>
<dbReference type="FunFam" id="1.10.10.820:FF:000001">
    <property type="entry name" value="Myosin heavy chain"/>
    <property type="match status" value="1"/>
</dbReference>
<comment type="subunit">
    <text evidence="8">Binds to cdc4 and rlc1.</text>
</comment>
<evidence type="ECO:0000256" key="5">
    <source>
        <dbReference type="ARBA" id="ARBA00023123"/>
    </source>
</evidence>
<dbReference type="SUPFAM" id="SSF90257">
    <property type="entry name" value="Myosin rod fragments"/>
    <property type="match status" value="1"/>
</dbReference>
<keyword evidence="7 9" id="KW-0009">Actin-binding</keyword>
<sequence>MSQRRSNPFARTSSASSVPITNGRPKSAIFSSTAAIPGLSTPASHNRTQSNTSLPTPPALSNAVSRQHRSDSRNATPTSGTFAPSFIKSEEMKRSHDTVKGIEGENDFSGKRYVWVKDLQNAFVRGWVVEELEGNQLLVQCDDGTQREVDADSVDKVNPAKFDKVNDMAELTHLNEASVVHNLHMRYQADLIYTYSGLFLVTVNPYCPLPIYNNDYINMYRGRSREDTKPHIFAMADEAYRNLVDEGENQSILVTGESGAGKTENTKKVIQYLAAVAQSEAFTKNKTQHSNLSQQILRANPILEAFGNAQTVRNNNSSRFGKFIRIEFSRSGAISGAFIDWYLLEKSRVVRINPHERNYHIFYQLLKGASSRMKKEFLLDGLTVDDFSYTRDGHDTIVGISDHEEWDSLMEAFGVMGFSDKDQAAILRTIAAVLHLGNISVVKESRAADQARLASDAKEQAAKVCKLLGVPLEPFLQGLLHPKVKAGREWVEKVQTPDQVRLGLDALSKGIYERGFGDLVSRINRQLDRNGMGLDDSHFIGVLDIAGFEIFDTNSFEQLCINYTNEKLQQFFNHHMFVLEQEEYAREQIEWKFIDFGRDLQPTIDLIELSNPIGIFSCLDEDCVMPKATDKSFTEKLNSLWDKKSAKYRPSRLGQGFILTHYAAEVEYSTEGWLEKNKDPLNDNITRLLAASSDKHVATLFSDCAETDDDLNSGRSRVKKGLFRTVAQRHKEQLHSLMSQLHSTHPHFVRCILPNHKKKPKQFNNLLVLDQLRCNGVLEGIRIARTGFPNRLSFTEFRQRYEVLCQKMPKGYLEGQAAATLMLEKLGLDKALYRVGLTKVFFRAGVLAELEEQRDALITEIMSRFQSVARGFIQRRSAYKRLFRTEATRIIQRNFNVYLDLAENPWWQLIMKMKPLLGATRTATEVKKRDAMIKQLNDKMHLESENRHKLEDERRNCHAEMVRIQQTLESERALALDKEEIFKRLQLRETELEEKLAGAIEDQERLEDELDDLLEAKNRAERDVETYRSQLEQAATLISKLEEEKVRLVEKSAELEDAIEEISQKQSERSEKEAALEDEVKMLQSQLSLKDRKARDLESKLLKIDQDLEVKLYTAQKELQSVKVRESTLSRENRDIQQQLTQLSKTSTDYEDLVRQKESELGLLRRDNKKFENERQALEDQKKSLTAEKEKTAAKSHEIQAELVAMKSRHSQLEREAEDAKNLLEARLSEDAQADQNRQVVKSQIKDLKDELYKAQMDLSRERQSRDDVLLLGEHKYQSLKDEYDHLNESKIIIEKELYAQQDTLRRMMETRTTAEKERDEARNEIRQLRVAKTQAEEARVQAEMAGERQATKAAREREDSLLKDLDAAHERLQWFESECANLNHQIEDLNKMILESGEFGLKNDQAKERMERELGTVKSRLIASENDNRALLNKLQQKGLEIARSSSRASEASRGQIVSLQRERTRLEEQNSKLHKQLGESQLSIASLEKRAEKLQLNLEDLSHEVAREVKSSRNAEKASSTFTAQLAEANRTIESEKHLRSQAQTTARTLQSSVDSRDKEVQELRAQMLSILRTVDPEVHIPPQSDGNDEKILIKNFDLVRKVEELQQNLRVQTAARSNAENQLSDLRASRNVTPTRPKLEEIHLNEAPFQGSPTQKRSAKVHARNNSITSTPTRRFQDVDHLQDSTRSDRTVDTLNFNNKMDLKTEVEELQNQLQITQMQNRHLQSQLDRSTPVPDMYDDQSPSLRRMQKLEMVNTRLHEMLDDSSKKVSALERTIRSGELSLRDIQTRSHEEILDVLNSQEDSRRSLIHSHKDAVAELTDVKVHFDRLRHDRAKAEVELRDAKSDLHEMTLAREHEAQSRNQLLQEFSDLQIRLDAETSRLVDVTSSLDMYKSRADEYFSKLEQAEIAVLKANRAEQFAKSQAKEADDTYAEVMSERKKMDANLEDLQRQNQRLEEKVEDISTDLDAATQAKKRLQHELEDYRNQRAMDIEDKESSMEQTRKKYQAEFATLTNELDLAREEKLFKQAEITRLREELDELRSKWDDEVLNSSTWSKEKSRLESTLADVASSRDEAVNAHNEAQGKVVSLLSQVRTLRSSVDEIAAERDLLLREKRNVEARLEEAKSGLEDLVKGESPSLRNAANMDREILDLKSNLAQQEDIAAAAVEKMRRAEALVSEVQKDVMAERENTAQLYHQKALLEKNMNEAQLRLVDLETKGYSSASQDIKFLHKRIQDLESQLEDQENERSKSQRSVRNVDRIVKDLQGQIDRKDKQNTQLSEDVSRMRDKVDKLLKTIEELQSSESTNQLTARRAERELREEKEKALRLGRELEGWKNLRNDKSSGSAMGSVRSRMGPWRVSEGDDVSVIDVPRRKSSLSRVPSLTKGFL</sequence>
<evidence type="ECO:0000256" key="3">
    <source>
        <dbReference type="ARBA" id="ARBA00022840"/>
    </source>
</evidence>
<dbReference type="Pfam" id="PF02736">
    <property type="entry name" value="Myosin_N"/>
    <property type="match status" value="1"/>
</dbReference>
<dbReference type="SMART" id="SM00242">
    <property type="entry name" value="MYSc"/>
    <property type="match status" value="1"/>
</dbReference>
<feature type="region of interest" description="Disordered" evidence="11">
    <location>
        <begin position="1537"/>
        <end position="1559"/>
    </location>
</feature>
<dbReference type="GO" id="GO:0051015">
    <property type="term" value="F:actin filament binding"/>
    <property type="evidence" value="ECO:0007669"/>
    <property type="project" value="InterPro"/>
</dbReference>
<keyword evidence="6 9" id="KW-0505">Motor protein</keyword>
<feature type="domain" description="Myosin motor" evidence="12">
    <location>
        <begin position="163"/>
        <end position="855"/>
    </location>
</feature>
<dbReference type="Gene3D" id="1.20.58.530">
    <property type="match status" value="1"/>
</dbReference>
<dbReference type="GO" id="GO:0016020">
    <property type="term" value="C:membrane"/>
    <property type="evidence" value="ECO:0007669"/>
    <property type="project" value="TreeGrafter"/>
</dbReference>
<feature type="region of interest" description="Actin-binding" evidence="9">
    <location>
        <begin position="734"/>
        <end position="756"/>
    </location>
</feature>
<dbReference type="Pfam" id="PF00063">
    <property type="entry name" value="Myosin_head"/>
    <property type="match status" value="1"/>
</dbReference>
<feature type="compositionally biased region" description="Polar residues" evidence="11">
    <location>
        <begin position="1543"/>
        <end position="1556"/>
    </location>
</feature>
<dbReference type="EMBL" id="JAANBB010000292">
    <property type="protein sequence ID" value="KAF7544664.1"/>
    <property type="molecule type" value="Genomic_DNA"/>
</dbReference>
<evidence type="ECO:0000256" key="2">
    <source>
        <dbReference type="ARBA" id="ARBA00022741"/>
    </source>
</evidence>
<dbReference type="PANTHER" id="PTHR13140:SF857">
    <property type="entry name" value="MYOSIN-11"/>
    <property type="match status" value="1"/>
</dbReference>
<evidence type="ECO:0000256" key="7">
    <source>
        <dbReference type="ARBA" id="ARBA00023203"/>
    </source>
</evidence>
<dbReference type="Gene3D" id="1.20.5.340">
    <property type="match status" value="1"/>
</dbReference>
<dbReference type="Gene3D" id="3.30.70.1590">
    <property type="match status" value="1"/>
</dbReference>
<comment type="similarity">
    <text evidence="1 9">Belongs to the TRAFAC class myosin-kinesin ATPase superfamily. Myosin family.</text>
</comment>
<feature type="coiled-coil region" evidence="10">
    <location>
        <begin position="982"/>
        <end position="1100"/>
    </location>
</feature>
<evidence type="ECO:0000259" key="12">
    <source>
        <dbReference type="PROSITE" id="PS51456"/>
    </source>
</evidence>
<feature type="compositionally biased region" description="Polar residues" evidence="11">
    <location>
        <begin position="73"/>
        <end position="82"/>
    </location>
</feature>
<dbReference type="GO" id="GO:1902404">
    <property type="term" value="P:mitotic actomyosin contractile ring contraction"/>
    <property type="evidence" value="ECO:0007669"/>
    <property type="project" value="UniProtKB-ARBA"/>
</dbReference>
<feature type="domain" description="Myosin N-terminal SH3-like" evidence="13">
    <location>
        <begin position="109"/>
        <end position="159"/>
    </location>
</feature>
<gene>
    <name evidence="14" type="ORF">G7Z17_g9772</name>
</gene>
<keyword evidence="4 10" id="KW-0175">Coiled coil</keyword>
<dbReference type="PROSITE" id="PS51844">
    <property type="entry name" value="SH3_LIKE"/>
    <property type="match status" value="1"/>
</dbReference>